<dbReference type="EMBL" id="MNCJ02000330">
    <property type="protein sequence ID" value="KAF5765864.1"/>
    <property type="molecule type" value="Genomic_DNA"/>
</dbReference>
<accession>A0A9K3H5U0</accession>
<evidence type="ECO:0000313" key="2">
    <source>
        <dbReference type="EMBL" id="KAF5765864.1"/>
    </source>
</evidence>
<reference evidence="2" key="1">
    <citation type="journal article" date="2017" name="Nature">
        <title>The sunflower genome provides insights into oil metabolism, flowering and Asterid evolution.</title>
        <authorList>
            <person name="Badouin H."/>
            <person name="Gouzy J."/>
            <person name="Grassa C.J."/>
            <person name="Murat F."/>
            <person name="Staton S.E."/>
            <person name="Cottret L."/>
            <person name="Lelandais-Briere C."/>
            <person name="Owens G.L."/>
            <person name="Carrere S."/>
            <person name="Mayjonade B."/>
            <person name="Legrand L."/>
            <person name="Gill N."/>
            <person name="Kane N.C."/>
            <person name="Bowers J.E."/>
            <person name="Hubner S."/>
            <person name="Bellec A."/>
            <person name="Berard A."/>
            <person name="Berges H."/>
            <person name="Blanchet N."/>
            <person name="Boniface M.C."/>
            <person name="Brunel D."/>
            <person name="Catrice O."/>
            <person name="Chaidir N."/>
            <person name="Claudel C."/>
            <person name="Donnadieu C."/>
            <person name="Faraut T."/>
            <person name="Fievet G."/>
            <person name="Helmstetter N."/>
            <person name="King M."/>
            <person name="Knapp S.J."/>
            <person name="Lai Z."/>
            <person name="Le Paslier M.C."/>
            <person name="Lippi Y."/>
            <person name="Lorenzon L."/>
            <person name="Mandel J.R."/>
            <person name="Marage G."/>
            <person name="Marchand G."/>
            <person name="Marquand E."/>
            <person name="Bret-Mestries E."/>
            <person name="Morien E."/>
            <person name="Nambeesan S."/>
            <person name="Nguyen T."/>
            <person name="Pegot-Espagnet P."/>
            <person name="Pouilly N."/>
            <person name="Raftis F."/>
            <person name="Sallet E."/>
            <person name="Schiex T."/>
            <person name="Thomas J."/>
            <person name="Vandecasteele C."/>
            <person name="Vares D."/>
            <person name="Vear F."/>
            <person name="Vautrin S."/>
            <person name="Crespi M."/>
            <person name="Mangin B."/>
            <person name="Burke J.M."/>
            <person name="Salse J."/>
            <person name="Munos S."/>
            <person name="Vincourt P."/>
            <person name="Rieseberg L.H."/>
            <person name="Langlade N.B."/>
        </authorList>
    </citation>
    <scope>NUCLEOTIDE SEQUENCE</scope>
    <source>
        <tissue evidence="2">Leaves</tissue>
    </source>
</reference>
<feature type="compositionally biased region" description="Polar residues" evidence="1">
    <location>
        <begin position="89"/>
        <end position="101"/>
    </location>
</feature>
<reference evidence="2" key="2">
    <citation type="submission" date="2020-06" db="EMBL/GenBank/DDBJ databases">
        <title>Helianthus annuus Genome sequencing and assembly Release 2.</title>
        <authorList>
            <person name="Gouzy J."/>
            <person name="Langlade N."/>
            <person name="Munos S."/>
        </authorList>
    </citation>
    <scope>NUCLEOTIDE SEQUENCE</scope>
    <source>
        <tissue evidence="2">Leaves</tissue>
    </source>
</reference>
<dbReference type="AlphaFoldDB" id="A0A9K3H5U0"/>
<feature type="compositionally biased region" description="Polar residues" evidence="1">
    <location>
        <begin position="50"/>
        <end position="71"/>
    </location>
</feature>
<dbReference type="Gramene" id="mRNA:HanXRQr2_Chr15g0708641">
    <property type="protein sequence ID" value="CDS:HanXRQr2_Chr15g0708641.1"/>
    <property type="gene ID" value="HanXRQr2_Chr15g0708641"/>
</dbReference>
<dbReference type="Proteomes" id="UP000215914">
    <property type="component" value="Unassembled WGS sequence"/>
</dbReference>
<protein>
    <submittedName>
        <fullName evidence="2">Uncharacterized protein</fullName>
    </submittedName>
</protein>
<comment type="caution">
    <text evidence="2">The sequence shown here is derived from an EMBL/GenBank/DDBJ whole genome shotgun (WGS) entry which is preliminary data.</text>
</comment>
<organism evidence="2 3">
    <name type="scientific">Helianthus annuus</name>
    <name type="common">Common sunflower</name>
    <dbReference type="NCBI Taxonomy" id="4232"/>
    <lineage>
        <taxon>Eukaryota</taxon>
        <taxon>Viridiplantae</taxon>
        <taxon>Streptophyta</taxon>
        <taxon>Embryophyta</taxon>
        <taxon>Tracheophyta</taxon>
        <taxon>Spermatophyta</taxon>
        <taxon>Magnoliopsida</taxon>
        <taxon>eudicotyledons</taxon>
        <taxon>Gunneridae</taxon>
        <taxon>Pentapetalae</taxon>
        <taxon>asterids</taxon>
        <taxon>campanulids</taxon>
        <taxon>Asterales</taxon>
        <taxon>Asteraceae</taxon>
        <taxon>Asteroideae</taxon>
        <taxon>Heliantheae alliance</taxon>
        <taxon>Heliantheae</taxon>
        <taxon>Helianthus</taxon>
    </lineage>
</organism>
<feature type="region of interest" description="Disordered" evidence="1">
    <location>
        <begin position="1"/>
        <end position="171"/>
    </location>
</feature>
<gene>
    <name evidence="2" type="ORF">HanXRQr2_Chr15g0708641</name>
</gene>
<evidence type="ECO:0000313" key="3">
    <source>
        <dbReference type="Proteomes" id="UP000215914"/>
    </source>
</evidence>
<evidence type="ECO:0000256" key="1">
    <source>
        <dbReference type="SAM" id="MobiDB-lite"/>
    </source>
</evidence>
<sequence>MYSNNAPQSFAPGGLTGFDQDHHQPTSQIQATGDVYNQAPSQGDMGHGPGNSNNQFQGLTGYRGTSQSQPTMIAGDTKAPGFSDLGPDQGSSYNHDPNISRGSGGNSYGQSGTGLAPSLGDIRGGSASQTSDGHVGGYSKDGKAPGISDVDRRGSSETGASEAPKMDVPPDAQEFVGISLVGKNFRKFYPNAYYREQDEENQ</sequence>
<keyword evidence="3" id="KW-1185">Reference proteome</keyword>
<name>A0A9K3H5U0_HELAN</name>
<proteinExistence type="predicted"/>